<organism evidence="9">
    <name type="scientific">bioreactor metagenome</name>
    <dbReference type="NCBI Taxonomy" id="1076179"/>
    <lineage>
        <taxon>unclassified sequences</taxon>
        <taxon>metagenomes</taxon>
        <taxon>ecological metagenomes</taxon>
    </lineage>
</organism>
<dbReference type="GO" id="GO:0004592">
    <property type="term" value="F:pantoate-beta-alanine ligase activity"/>
    <property type="evidence" value="ECO:0007669"/>
    <property type="project" value="UniProtKB-EC"/>
</dbReference>
<accession>A0A644WKA6</accession>
<comment type="pathway">
    <text evidence="1">Cofactor biosynthesis; (R)-pantothenate biosynthesis; (R)-pantothenate from (R)-pantoate and beta-alanine: step 1/1.</text>
</comment>
<evidence type="ECO:0000256" key="1">
    <source>
        <dbReference type="ARBA" id="ARBA00004990"/>
    </source>
</evidence>
<dbReference type="GO" id="GO:0005524">
    <property type="term" value="F:ATP binding"/>
    <property type="evidence" value="ECO:0007669"/>
    <property type="project" value="UniProtKB-KW"/>
</dbReference>
<dbReference type="NCBIfam" id="TIGR00125">
    <property type="entry name" value="cyt_tran_rel"/>
    <property type="match status" value="1"/>
</dbReference>
<comment type="catalytic activity">
    <reaction evidence="8">
        <text>(R)-pantoate + beta-alanine + ATP = (R)-pantothenate + AMP + diphosphate + H(+)</text>
        <dbReference type="Rhea" id="RHEA:10912"/>
        <dbReference type="ChEBI" id="CHEBI:15378"/>
        <dbReference type="ChEBI" id="CHEBI:15980"/>
        <dbReference type="ChEBI" id="CHEBI:29032"/>
        <dbReference type="ChEBI" id="CHEBI:30616"/>
        <dbReference type="ChEBI" id="CHEBI:33019"/>
        <dbReference type="ChEBI" id="CHEBI:57966"/>
        <dbReference type="ChEBI" id="CHEBI:456215"/>
        <dbReference type="EC" id="6.3.2.1"/>
    </reaction>
</comment>
<keyword evidence="5" id="KW-0566">Pantothenate biosynthesis</keyword>
<dbReference type="NCBIfam" id="TIGR00018">
    <property type="entry name" value="panC"/>
    <property type="match status" value="1"/>
</dbReference>
<dbReference type="Pfam" id="PF02569">
    <property type="entry name" value="Pantoate_ligase"/>
    <property type="match status" value="1"/>
</dbReference>
<dbReference type="InterPro" id="IPR014729">
    <property type="entry name" value="Rossmann-like_a/b/a_fold"/>
</dbReference>
<dbReference type="Gene3D" id="3.40.50.620">
    <property type="entry name" value="HUPs"/>
    <property type="match status" value="1"/>
</dbReference>
<evidence type="ECO:0000256" key="2">
    <source>
        <dbReference type="ARBA" id="ARBA00009256"/>
    </source>
</evidence>
<evidence type="ECO:0000256" key="3">
    <source>
        <dbReference type="ARBA" id="ARBA00012219"/>
    </source>
</evidence>
<evidence type="ECO:0000313" key="9">
    <source>
        <dbReference type="EMBL" id="MPM03991.1"/>
    </source>
</evidence>
<keyword evidence="4 9" id="KW-0436">Ligase</keyword>
<dbReference type="GO" id="GO:0005829">
    <property type="term" value="C:cytosol"/>
    <property type="evidence" value="ECO:0007669"/>
    <property type="project" value="TreeGrafter"/>
</dbReference>
<gene>
    <name evidence="9" type="primary">panC_13</name>
    <name evidence="9" type="ORF">SDC9_50258</name>
</gene>
<keyword evidence="6" id="KW-0547">Nucleotide-binding</keyword>
<dbReference type="GO" id="GO:0015940">
    <property type="term" value="P:pantothenate biosynthetic process"/>
    <property type="evidence" value="ECO:0007669"/>
    <property type="project" value="UniProtKB-UniPathway"/>
</dbReference>
<evidence type="ECO:0000256" key="6">
    <source>
        <dbReference type="ARBA" id="ARBA00022741"/>
    </source>
</evidence>
<dbReference type="AlphaFoldDB" id="A0A644WKA6"/>
<dbReference type="SUPFAM" id="SSF52374">
    <property type="entry name" value="Nucleotidylyl transferase"/>
    <property type="match status" value="1"/>
</dbReference>
<protein>
    <recommendedName>
        <fullName evidence="3">pantoate--beta-alanine ligase (AMP-forming)</fullName>
        <ecNumber evidence="3">6.3.2.1</ecNumber>
    </recommendedName>
</protein>
<dbReference type="InterPro" id="IPR042176">
    <property type="entry name" value="Pantoate_ligase_C"/>
</dbReference>
<dbReference type="PANTHER" id="PTHR21299">
    <property type="entry name" value="CYTIDYLATE KINASE/PANTOATE-BETA-ALANINE LIGASE"/>
    <property type="match status" value="1"/>
</dbReference>
<proteinExistence type="inferred from homology"/>
<dbReference type="EC" id="6.3.2.1" evidence="3"/>
<dbReference type="InterPro" id="IPR004821">
    <property type="entry name" value="Cyt_trans-like"/>
</dbReference>
<keyword evidence="7" id="KW-0067">ATP-binding</keyword>
<evidence type="ECO:0000256" key="4">
    <source>
        <dbReference type="ARBA" id="ARBA00022598"/>
    </source>
</evidence>
<dbReference type="InterPro" id="IPR003721">
    <property type="entry name" value="Pantoate_ligase"/>
</dbReference>
<dbReference type="EMBL" id="VSSQ01000999">
    <property type="protein sequence ID" value="MPM03991.1"/>
    <property type="molecule type" value="Genomic_DNA"/>
</dbReference>
<dbReference type="UniPathway" id="UPA00028">
    <property type="reaction ID" value="UER00005"/>
</dbReference>
<evidence type="ECO:0000256" key="5">
    <source>
        <dbReference type="ARBA" id="ARBA00022655"/>
    </source>
</evidence>
<dbReference type="PANTHER" id="PTHR21299:SF1">
    <property type="entry name" value="PANTOATE--BETA-ALANINE LIGASE"/>
    <property type="match status" value="1"/>
</dbReference>
<sequence length="279" mass="31685">MNIFRTIKEYKDWRNSLTDEPTIGFVPTMGFLHKGHISLINESVSENTYTVASIFVNPTQFNNPEDLENYPRDEKRDLELLSAAGTTAVFIPSVKEMYPAPVTRTYTFPGIDDVMEGALRPGHFNGVAMVVSRLFEIVDPHVSYFGRKDFQQLMIIEELAKNEFPSIKIKGMPIVREEDGLAMSSRNARLTEEERETAPLIFEVLKRSAQLIQEFTPQEVCRHCERMLAGSGMIRPEYFIIADSQTLKPLSNKADAAHATAFVAAWLGKVRLIDNYELF</sequence>
<comment type="caution">
    <text evidence="9">The sequence shown here is derived from an EMBL/GenBank/DDBJ whole genome shotgun (WGS) entry which is preliminary data.</text>
</comment>
<evidence type="ECO:0000256" key="7">
    <source>
        <dbReference type="ARBA" id="ARBA00022840"/>
    </source>
</evidence>
<evidence type="ECO:0000256" key="8">
    <source>
        <dbReference type="ARBA" id="ARBA00048258"/>
    </source>
</evidence>
<dbReference type="CDD" id="cd00560">
    <property type="entry name" value="PanC"/>
    <property type="match status" value="1"/>
</dbReference>
<comment type="similarity">
    <text evidence="2">Belongs to the pantothenate synthetase family.</text>
</comment>
<reference evidence="9" key="1">
    <citation type="submission" date="2019-08" db="EMBL/GenBank/DDBJ databases">
        <authorList>
            <person name="Kucharzyk K."/>
            <person name="Murdoch R.W."/>
            <person name="Higgins S."/>
            <person name="Loffler F."/>
        </authorList>
    </citation>
    <scope>NUCLEOTIDE SEQUENCE</scope>
</reference>
<name>A0A644WKA6_9ZZZZ</name>
<dbReference type="HAMAP" id="MF_00158">
    <property type="entry name" value="PanC"/>
    <property type="match status" value="1"/>
</dbReference>
<dbReference type="Gene3D" id="3.30.1300.10">
    <property type="entry name" value="Pantoate-beta-alanine ligase, C-terminal domain"/>
    <property type="match status" value="1"/>
</dbReference>